<feature type="region of interest" description="Disordered" evidence="1">
    <location>
        <begin position="1"/>
        <end position="64"/>
    </location>
</feature>
<evidence type="ECO:0000256" key="1">
    <source>
        <dbReference type="SAM" id="MobiDB-lite"/>
    </source>
</evidence>
<protein>
    <submittedName>
        <fullName evidence="2">Uncharacterized protein</fullName>
    </submittedName>
</protein>
<keyword evidence="3" id="KW-1185">Reference proteome</keyword>
<name>A0A0C3QEW7_9AGAM</name>
<feature type="compositionally biased region" description="Polar residues" evidence="1">
    <location>
        <begin position="25"/>
        <end position="40"/>
    </location>
</feature>
<gene>
    <name evidence="2" type="ORF">M407DRAFT_21062</name>
</gene>
<dbReference type="EMBL" id="KN822978">
    <property type="protein sequence ID" value="KIO29810.1"/>
    <property type="molecule type" value="Genomic_DNA"/>
</dbReference>
<accession>A0A0C3QEW7</accession>
<reference evidence="3" key="2">
    <citation type="submission" date="2015-01" db="EMBL/GenBank/DDBJ databases">
        <title>Evolutionary Origins and Diversification of the Mycorrhizal Mutualists.</title>
        <authorList>
            <consortium name="DOE Joint Genome Institute"/>
            <consortium name="Mycorrhizal Genomics Consortium"/>
            <person name="Kohler A."/>
            <person name="Kuo A."/>
            <person name="Nagy L.G."/>
            <person name="Floudas D."/>
            <person name="Copeland A."/>
            <person name="Barry K.W."/>
            <person name="Cichocki N."/>
            <person name="Veneault-Fourrey C."/>
            <person name="LaButti K."/>
            <person name="Lindquist E.A."/>
            <person name="Lipzen A."/>
            <person name="Lundell T."/>
            <person name="Morin E."/>
            <person name="Murat C."/>
            <person name="Riley R."/>
            <person name="Ohm R."/>
            <person name="Sun H."/>
            <person name="Tunlid A."/>
            <person name="Henrissat B."/>
            <person name="Grigoriev I.V."/>
            <person name="Hibbett D.S."/>
            <person name="Martin F."/>
        </authorList>
    </citation>
    <scope>NUCLEOTIDE SEQUENCE [LARGE SCALE GENOMIC DNA]</scope>
    <source>
        <strain evidence="3">MUT 4182</strain>
    </source>
</reference>
<proteinExistence type="predicted"/>
<evidence type="ECO:0000313" key="2">
    <source>
        <dbReference type="EMBL" id="KIO29810.1"/>
    </source>
</evidence>
<dbReference type="AlphaFoldDB" id="A0A0C3QEW7"/>
<evidence type="ECO:0000313" key="3">
    <source>
        <dbReference type="Proteomes" id="UP000054248"/>
    </source>
</evidence>
<reference evidence="2 3" key="1">
    <citation type="submission" date="2014-04" db="EMBL/GenBank/DDBJ databases">
        <authorList>
            <consortium name="DOE Joint Genome Institute"/>
            <person name="Kuo A."/>
            <person name="Girlanda M."/>
            <person name="Perotto S."/>
            <person name="Kohler A."/>
            <person name="Nagy L.G."/>
            <person name="Floudas D."/>
            <person name="Copeland A."/>
            <person name="Barry K.W."/>
            <person name="Cichocki N."/>
            <person name="Veneault-Fourrey C."/>
            <person name="LaButti K."/>
            <person name="Lindquist E.A."/>
            <person name="Lipzen A."/>
            <person name="Lundell T."/>
            <person name="Morin E."/>
            <person name="Murat C."/>
            <person name="Sun H."/>
            <person name="Tunlid A."/>
            <person name="Henrissat B."/>
            <person name="Grigoriev I.V."/>
            <person name="Hibbett D.S."/>
            <person name="Martin F."/>
            <person name="Nordberg H.P."/>
            <person name="Cantor M.N."/>
            <person name="Hua S.X."/>
        </authorList>
    </citation>
    <scope>NUCLEOTIDE SEQUENCE [LARGE SCALE GENOMIC DNA]</scope>
    <source>
        <strain evidence="2 3">MUT 4182</strain>
    </source>
</reference>
<dbReference type="Proteomes" id="UP000054248">
    <property type="component" value="Unassembled WGS sequence"/>
</dbReference>
<organism evidence="2 3">
    <name type="scientific">Tulasnella calospora MUT 4182</name>
    <dbReference type="NCBI Taxonomy" id="1051891"/>
    <lineage>
        <taxon>Eukaryota</taxon>
        <taxon>Fungi</taxon>
        <taxon>Dikarya</taxon>
        <taxon>Basidiomycota</taxon>
        <taxon>Agaricomycotina</taxon>
        <taxon>Agaricomycetes</taxon>
        <taxon>Cantharellales</taxon>
        <taxon>Tulasnellaceae</taxon>
        <taxon>Tulasnella</taxon>
    </lineage>
</organism>
<sequence>MPDFTRHAVPKAPNKPGAGQDTPEPVNTRSSDIQRQNGTNCGAPGKMTHKIKGLGSFQLRSDLV</sequence>
<dbReference type="HOGENOM" id="CLU_2869313_0_0_1"/>